<dbReference type="InterPro" id="IPR052192">
    <property type="entry name" value="Insect_Ionotropic_Sensory_Rcpt"/>
</dbReference>
<dbReference type="Gene3D" id="3.40.190.10">
    <property type="entry name" value="Periplasmic binding protein-like II"/>
    <property type="match status" value="1"/>
</dbReference>
<evidence type="ECO:0000256" key="7">
    <source>
        <dbReference type="ARBA" id="ARBA00023170"/>
    </source>
</evidence>
<organism evidence="12 13">
    <name type="scientific">Clunio marinus</name>
    <dbReference type="NCBI Taxonomy" id="568069"/>
    <lineage>
        <taxon>Eukaryota</taxon>
        <taxon>Metazoa</taxon>
        <taxon>Ecdysozoa</taxon>
        <taxon>Arthropoda</taxon>
        <taxon>Hexapoda</taxon>
        <taxon>Insecta</taxon>
        <taxon>Pterygota</taxon>
        <taxon>Neoptera</taxon>
        <taxon>Endopterygota</taxon>
        <taxon>Diptera</taxon>
        <taxon>Nematocera</taxon>
        <taxon>Chironomoidea</taxon>
        <taxon>Chironomidae</taxon>
        <taxon>Clunio</taxon>
    </lineage>
</organism>
<keyword evidence="6 9" id="KW-0472">Membrane</keyword>
<dbReference type="GO" id="GO:0005886">
    <property type="term" value="C:plasma membrane"/>
    <property type="evidence" value="ECO:0007669"/>
    <property type="project" value="UniProtKB-SubCell"/>
</dbReference>
<dbReference type="OrthoDB" id="7739311at2759"/>
<proteinExistence type="inferred from homology"/>
<dbReference type="PANTHER" id="PTHR42643:SF30">
    <property type="entry name" value="IONOTROPIC RECEPTOR 40A-RELATED"/>
    <property type="match status" value="1"/>
</dbReference>
<feature type="transmembrane region" description="Helical" evidence="9">
    <location>
        <begin position="315"/>
        <end position="334"/>
    </location>
</feature>
<evidence type="ECO:0000256" key="5">
    <source>
        <dbReference type="ARBA" id="ARBA00022989"/>
    </source>
</evidence>
<dbReference type="EMBL" id="CVRI01000004">
    <property type="protein sequence ID" value="CRK87648.1"/>
    <property type="molecule type" value="Genomic_DNA"/>
</dbReference>
<evidence type="ECO:0000256" key="6">
    <source>
        <dbReference type="ARBA" id="ARBA00023136"/>
    </source>
</evidence>
<keyword evidence="8" id="KW-0325">Glycoprotein</keyword>
<accession>A0A1J1HHY0</accession>
<name>A0A1J1HHY0_9DIPT</name>
<dbReference type="Proteomes" id="UP000183832">
    <property type="component" value="Unassembled WGS sequence"/>
</dbReference>
<reference evidence="12 13" key="1">
    <citation type="submission" date="2015-04" db="EMBL/GenBank/DDBJ databases">
        <authorList>
            <person name="Syromyatnikov M.Y."/>
            <person name="Popov V.N."/>
        </authorList>
    </citation>
    <scope>NUCLEOTIDE SEQUENCE [LARGE SCALE GENOMIC DNA]</scope>
</reference>
<dbReference type="AlphaFoldDB" id="A0A1J1HHY0"/>
<comment type="similarity">
    <text evidence="2">Belongs to the glutamate-gated ion channel (TC 1.A.10.1) family.</text>
</comment>
<dbReference type="GO" id="GO:0050906">
    <property type="term" value="P:detection of stimulus involved in sensory perception"/>
    <property type="evidence" value="ECO:0007669"/>
    <property type="project" value="UniProtKB-ARBA"/>
</dbReference>
<protein>
    <submittedName>
        <fullName evidence="12">CLUMA_CG001444, isoform A</fullName>
    </submittedName>
</protein>
<feature type="domain" description="Putative ionotropic receptor ligand binding" evidence="11">
    <location>
        <begin position="48"/>
        <end position="184"/>
    </location>
</feature>
<dbReference type="SUPFAM" id="SSF53850">
    <property type="entry name" value="Periplasmic binding protein-like II"/>
    <property type="match status" value="1"/>
</dbReference>
<evidence type="ECO:0000256" key="8">
    <source>
        <dbReference type="ARBA" id="ARBA00023180"/>
    </source>
</evidence>
<evidence type="ECO:0000256" key="9">
    <source>
        <dbReference type="SAM" id="Phobius"/>
    </source>
</evidence>
<gene>
    <name evidence="12" type="ORF">CLUMA_CG001444</name>
</gene>
<feature type="domain" description="Ionotropic glutamate receptor C-terminal" evidence="10">
    <location>
        <begin position="316"/>
        <end position="566"/>
    </location>
</feature>
<evidence type="ECO:0000259" key="10">
    <source>
        <dbReference type="Pfam" id="PF00060"/>
    </source>
</evidence>
<evidence type="ECO:0000256" key="3">
    <source>
        <dbReference type="ARBA" id="ARBA00022475"/>
    </source>
</evidence>
<dbReference type="Pfam" id="PF00060">
    <property type="entry name" value="Lig_chan"/>
    <property type="match status" value="1"/>
</dbReference>
<dbReference type="Pfam" id="PF24061">
    <property type="entry name" value="LBD_receptor"/>
    <property type="match status" value="1"/>
</dbReference>
<dbReference type="PANTHER" id="PTHR42643">
    <property type="entry name" value="IONOTROPIC RECEPTOR 20A-RELATED"/>
    <property type="match status" value="1"/>
</dbReference>
<evidence type="ECO:0000256" key="1">
    <source>
        <dbReference type="ARBA" id="ARBA00004651"/>
    </source>
</evidence>
<keyword evidence="4 9" id="KW-0812">Transmembrane</keyword>
<keyword evidence="13" id="KW-1185">Reference proteome</keyword>
<dbReference type="GO" id="GO:0015276">
    <property type="term" value="F:ligand-gated monoatomic ion channel activity"/>
    <property type="evidence" value="ECO:0007669"/>
    <property type="project" value="InterPro"/>
</dbReference>
<evidence type="ECO:0000313" key="12">
    <source>
        <dbReference type="EMBL" id="CRK87648.1"/>
    </source>
</evidence>
<dbReference type="InterPro" id="IPR001320">
    <property type="entry name" value="Iontro_rcpt_C"/>
</dbReference>
<feature type="transmembrane region" description="Helical" evidence="9">
    <location>
        <begin position="555"/>
        <end position="577"/>
    </location>
</feature>
<keyword evidence="5 9" id="KW-1133">Transmembrane helix</keyword>
<dbReference type="InterPro" id="IPR056198">
    <property type="entry name" value="LBD_receptor"/>
</dbReference>
<comment type="subcellular location">
    <subcellularLocation>
        <location evidence="1">Cell membrane</location>
        <topology evidence="1">Multi-pass membrane protein</topology>
    </subcellularLocation>
</comment>
<keyword evidence="3" id="KW-1003">Cell membrane</keyword>
<evidence type="ECO:0000256" key="2">
    <source>
        <dbReference type="ARBA" id="ARBA00008685"/>
    </source>
</evidence>
<keyword evidence="7" id="KW-0675">Receptor</keyword>
<evidence type="ECO:0000313" key="13">
    <source>
        <dbReference type="Proteomes" id="UP000183832"/>
    </source>
</evidence>
<evidence type="ECO:0000256" key="4">
    <source>
        <dbReference type="ARBA" id="ARBA00022692"/>
    </source>
</evidence>
<dbReference type="Gene3D" id="1.10.287.70">
    <property type="match status" value="1"/>
</dbReference>
<evidence type="ECO:0000259" key="11">
    <source>
        <dbReference type="Pfam" id="PF24061"/>
    </source>
</evidence>
<sequence length="592" mass="69055">MKSFQISSFMKSFQILNYDNKLNEAINELNLDFMSKLSSNIRIITGSQQKFLSEMKFTWNNLMSFELMEISTINSFKLLPSRANIFLINSSHDFALINMRNFERGGYFLIIVEDCSKIDSDEIFQAAWKQYIYNVNILCENQGMLIVKTFIPFQPTSCSNTSSVTIQNYSRKTIRNFFPEKVKNLFGCPIKLATFEYPPITMREKFDNGTFRYYGSEMDLAFGLADALNFSYEITFIMRSGASGLLLENGTATGLLKDTIEGDVEYLTGFYYLTYVRTKYMSFTQSHYSIPLIIMIPPGEQFSPFEKLFQPFEKIVWYCLLASFGISIIVIMIINRQGEKIKNFIFGEKIKTPYLNLIIHFVGSSHHVLPSTNFARSLLMMFMLFCLIQRSIYQGSLYLFLQSDGRKPEVTSVDEMIEKDFVFYIRETLEHNIRHMNFYNRRKVVQFNDYPELRLKTLDSSFKGGIIQPLLEVIYLNEQNYKNFTFNVLKEYLFDVQIVNYYPKDFYLAKALNDKIGTLKAAGLVTLWMDRYIDKSYIKINKQKTSARRLNIKQLFGGFQVLLIGVSLGFACFLLEISSPLKHFQFLRKIFL</sequence>
<dbReference type="STRING" id="568069.A0A1J1HHY0"/>